<dbReference type="InterPro" id="IPR000182">
    <property type="entry name" value="GNAT_dom"/>
</dbReference>
<dbReference type="AlphaFoldDB" id="A0A068SPI1"/>
<dbReference type="SUPFAM" id="SSF55729">
    <property type="entry name" value="Acyl-CoA N-acyltransferases (Nat)"/>
    <property type="match status" value="1"/>
</dbReference>
<dbReference type="PATRIC" id="fig|1028800.3.peg.1519"/>
<keyword evidence="1 4" id="KW-0808">Transferase</keyword>
<dbReference type="HOGENOM" id="CLU_013985_32_1_5"/>
<dbReference type="PROSITE" id="PS51186">
    <property type="entry name" value="GNAT"/>
    <property type="match status" value="1"/>
</dbReference>
<evidence type="ECO:0000313" key="4">
    <source>
        <dbReference type="EMBL" id="CDN47686.1"/>
    </source>
</evidence>
<evidence type="ECO:0000259" key="3">
    <source>
        <dbReference type="PROSITE" id="PS51186"/>
    </source>
</evidence>
<dbReference type="GeneID" id="24257292"/>
<evidence type="ECO:0000313" key="5">
    <source>
        <dbReference type="Proteomes" id="UP000028181"/>
    </source>
</evidence>
<dbReference type="EMBL" id="HG938353">
    <property type="protein sequence ID" value="CDN47686.1"/>
    <property type="molecule type" value="Genomic_DNA"/>
</dbReference>
<dbReference type="Pfam" id="PF00583">
    <property type="entry name" value="Acetyltransf_1"/>
    <property type="match status" value="1"/>
</dbReference>
<proteinExistence type="predicted"/>
<dbReference type="Gene3D" id="3.40.630.30">
    <property type="match status" value="1"/>
</dbReference>
<keyword evidence="5" id="KW-1185">Reference proteome</keyword>
<dbReference type="eggNOG" id="COG0456">
    <property type="taxonomic scope" value="Bacteria"/>
</dbReference>
<dbReference type="InterPro" id="IPR051016">
    <property type="entry name" value="Diverse_Substrate_AcTransf"/>
</dbReference>
<dbReference type="RefSeq" id="WP_038586202.1">
    <property type="nucleotide sequence ID" value="NZ_HG938353.1"/>
</dbReference>
<dbReference type="OrthoDB" id="9805924at2"/>
<dbReference type="PANTHER" id="PTHR10545:SF42">
    <property type="entry name" value="ACETYLTRANSFERASE"/>
    <property type="match status" value="1"/>
</dbReference>
<dbReference type="InterPro" id="IPR016181">
    <property type="entry name" value="Acyl_CoA_acyltransferase"/>
</dbReference>
<reference evidence="5" key="1">
    <citation type="journal article" date="2014" name="BMC Genomics">
        <title>Genome sequencing of two Neorhizobium galegae strains reveals a noeT gene responsible for the unusual acetylation of the nodulation factors.</title>
        <authorList>
            <person name="Osterman J."/>
            <person name="Marsh J."/>
            <person name="Laine P.K."/>
            <person name="Zeng Z."/>
            <person name="Alatalo E."/>
            <person name="Sullivan J.T."/>
            <person name="Young J.P."/>
            <person name="Thomas-Oates J."/>
            <person name="Paulin L."/>
            <person name="Lindstrom K."/>
        </authorList>
    </citation>
    <scope>NUCLEOTIDE SEQUENCE [LARGE SCALE GENOMIC DNA]</scope>
    <source>
        <strain evidence="5">HAMBI 540</strain>
    </source>
</reference>
<dbReference type="CDD" id="cd04301">
    <property type="entry name" value="NAT_SF"/>
    <property type="match status" value="1"/>
</dbReference>
<dbReference type="KEGG" id="ngg:RG540_CH15100"/>
<feature type="domain" description="N-acetyltransferase" evidence="3">
    <location>
        <begin position="8"/>
        <end position="153"/>
    </location>
</feature>
<name>A0A068SPI1_NEOGA</name>
<gene>
    <name evidence="4" type="ORF">RG540_CH15100</name>
</gene>
<organism evidence="4 5">
    <name type="scientific">Neorhizobium galegae bv. orientalis str. HAMBI 540</name>
    <dbReference type="NCBI Taxonomy" id="1028800"/>
    <lineage>
        <taxon>Bacteria</taxon>
        <taxon>Pseudomonadati</taxon>
        <taxon>Pseudomonadota</taxon>
        <taxon>Alphaproteobacteria</taxon>
        <taxon>Hyphomicrobiales</taxon>
        <taxon>Rhizobiaceae</taxon>
        <taxon>Rhizobium/Agrobacterium group</taxon>
        <taxon>Neorhizobium</taxon>
    </lineage>
</organism>
<accession>A0A068SPI1</accession>
<evidence type="ECO:0000256" key="1">
    <source>
        <dbReference type="ARBA" id="ARBA00022679"/>
    </source>
</evidence>
<dbReference type="Proteomes" id="UP000028181">
    <property type="component" value="Chromosome I"/>
</dbReference>
<dbReference type="PANTHER" id="PTHR10545">
    <property type="entry name" value="DIAMINE N-ACETYLTRANSFERASE"/>
    <property type="match status" value="1"/>
</dbReference>
<evidence type="ECO:0000256" key="2">
    <source>
        <dbReference type="ARBA" id="ARBA00023315"/>
    </source>
</evidence>
<dbReference type="GO" id="GO:0008080">
    <property type="term" value="F:N-acetyltransferase activity"/>
    <property type="evidence" value="ECO:0007669"/>
    <property type="project" value="TreeGrafter"/>
</dbReference>
<sequence length="153" mass="17437">MTATTTPAIIRPLEPADRTAWEPLWEAYLRFYETVLPKEMYDLTWSRFHDPAEPMHALGAFDETGKMIAIAHVIFHRSCWLPESTCYLQDLYVKNTLRGRGTGAALIEAVADLARANGAGRLYWLTQESNAAARRLYDRIAQNSGFIQYRKAL</sequence>
<protein>
    <submittedName>
        <fullName evidence="4">Putative histone acetyltransferase (HAT)</fullName>
    </submittedName>
</protein>
<keyword evidence="2" id="KW-0012">Acyltransferase</keyword>